<comment type="caution">
    <text evidence="2">The sequence shown here is derived from an EMBL/GenBank/DDBJ whole genome shotgun (WGS) entry which is preliminary data.</text>
</comment>
<evidence type="ECO:0000313" key="2">
    <source>
        <dbReference type="EMBL" id="RCK55134.1"/>
    </source>
</evidence>
<feature type="compositionally biased region" description="Polar residues" evidence="1">
    <location>
        <begin position="172"/>
        <end position="182"/>
    </location>
</feature>
<accession>A0A367XNA7</accession>
<protein>
    <submittedName>
        <fullName evidence="2">Uncharacterized protein</fullName>
    </submittedName>
</protein>
<evidence type="ECO:0000256" key="1">
    <source>
        <dbReference type="SAM" id="MobiDB-lite"/>
    </source>
</evidence>
<name>A0A367XNA7_9ASCO</name>
<feature type="compositionally biased region" description="Basic and acidic residues" evidence="1">
    <location>
        <begin position="139"/>
        <end position="149"/>
    </location>
</feature>
<organism evidence="2 3">
    <name type="scientific">Candida viswanathii</name>
    <dbReference type="NCBI Taxonomy" id="5486"/>
    <lineage>
        <taxon>Eukaryota</taxon>
        <taxon>Fungi</taxon>
        <taxon>Dikarya</taxon>
        <taxon>Ascomycota</taxon>
        <taxon>Saccharomycotina</taxon>
        <taxon>Pichiomycetes</taxon>
        <taxon>Debaryomycetaceae</taxon>
        <taxon>Candida/Lodderomyces clade</taxon>
        <taxon>Candida</taxon>
    </lineage>
</organism>
<gene>
    <name evidence="2" type="ORF">Cantr_04832</name>
</gene>
<dbReference type="Proteomes" id="UP000253472">
    <property type="component" value="Unassembled WGS sequence"/>
</dbReference>
<dbReference type="OrthoDB" id="4020802at2759"/>
<feature type="compositionally biased region" description="Low complexity" evidence="1">
    <location>
        <begin position="9"/>
        <end position="35"/>
    </location>
</feature>
<reference evidence="2 3" key="1">
    <citation type="submission" date="2018-06" db="EMBL/GenBank/DDBJ databases">
        <title>Whole genome sequencing of Candida tropicalis (genome annotated by CSBL at Korea University).</title>
        <authorList>
            <person name="Ahn J."/>
        </authorList>
    </citation>
    <scope>NUCLEOTIDE SEQUENCE [LARGE SCALE GENOMIC DNA]</scope>
    <source>
        <strain evidence="2 3">ATCC 20962</strain>
    </source>
</reference>
<proteinExistence type="predicted"/>
<dbReference type="EMBL" id="QLNQ01000030">
    <property type="protein sequence ID" value="RCK55134.1"/>
    <property type="molecule type" value="Genomic_DNA"/>
</dbReference>
<feature type="region of interest" description="Disordered" evidence="1">
    <location>
        <begin position="1"/>
        <end position="35"/>
    </location>
</feature>
<keyword evidence="3" id="KW-1185">Reference proteome</keyword>
<sequence>MFLMMPRVTTSSSSSTSPEKSNTTTTTLSSLDGNNSSPASNNRICQWYCCSCGQSYGTVLYKDDYNHSLQPVGEPEANRATTLDSANYTLDNIKYYSQVVYRDHKHVLSSGGSHNESNNSPTNYFNCKDRTMSTSSATSDHDHDHDHHAIPASTSSTSTTKHRHDSIDNHSPESPTFMPQKSNHILSPLNIDLNDNLIDYQEKIILNIPTRFTCHRCSHMMCPYCPKLRLKDLH</sequence>
<feature type="region of interest" description="Disordered" evidence="1">
    <location>
        <begin position="135"/>
        <end position="182"/>
    </location>
</feature>
<evidence type="ECO:0000313" key="3">
    <source>
        <dbReference type="Proteomes" id="UP000253472"/>
    </source>
</evidence>
<dbReference type="AlphaFoldDB" id="A0A367XNA7"/>